<dbReference type="EMBL" id="AP022560">
    <property type="protein sequence ID" value="BBX00401.1"/>
    <property type="molecule type" value="Genomic_DNA"/>
</dbReference>
<keyword evidence="2" id="KW-1185">Reference proteome</keyword>
<organism evidence="1 2">
    <name type="scientific">Mycolicibacterium moriokaense</name>
    <dbReference type="NCBI Taxonomy" id="39691"/>
    <lineage>
        <taxon>Bacteria</taxon>
        <taxon>Bacillati</taxon>
        <taxon>Actinomycetota</taxon>
        <taxon>Actinomycetes</taxon>
        <taxon>Mycobacteriales</taxon>
        <taxon>Mycobacteriaceae</taxon>
        <taxon>Mycolicibacterium</taxon>
    </lineage>
</organism>
<protein>
    <submittedName>
        <fullName evidence="1">Uncharacterized protein</fullName>
    </submittedName>
</protein>
<gene>
    <name evidence="1" type="ORF">MMOR_13370</name>
</gene>
<dbReference type="KEGG" id="mmor:MMOR_13370"/>
<name>A0AAD1H902_9MYCO</name>
<sequence length="122" mass="12854">MPPIRIQTFGCASSGDDASCRTRHNTSVVIATYTTRPSSQNTTAQNKTSSCAETIANPDVATAASSQPPCARSRRPVQRCRHIDRIANGTNDTQPCNARPANIQSTNLCSASLAPTTAHAAI</sequence>
<evidence type="ECO:0000313" key="2">
    <source>
        <dbReference type="Proteomes" id="UP000466681"/>
    </source>
</evidence>
<proteinExistence type="predicted"/>
<accession>A0AAD1H902</accession>
<dbReference type="Proteomes" id="UP000466681">
    <property type="component" value="Chromosome"/>
</dbReference>
<dbReference type="AlphaFoldDB" id="A0AAD1H902"/>
<evidence type="ECO:0000313" key="1">
    <source>
        <dbReference type="EMBL" id="BBX00401.1"/>
    </source>
</evidence>
<reference evidence="1 2" key="1">
    <citation type="journal article" date="2019" name="Emerg. Microbes Infect.">
        <title>Comprehensive subspecies identification of 175 nontuberculous mycobacteria species based on 7547 genomic profiles.</title>
        <authorList>
            <person name="Matsumoto Y."/>
            <person name="Kinjo T."/>
            <person name="Motooka D."/>
            <person name="Nabeya D."/>
            <person name="Jung N."/>
            <person name="Uechi K."/>
            <person name="Horii T."/>
            <person name="Iida T."/>
            <person name="Fujita J."/>
            <person name="Nakamura S."/>
        </authorList>
    </citation>
    <scope>NUCLEOTIDE SEQUENCE [LARGE SCALE GENOMIC DNA]</scope>
    <source>
        <strain evidence="1 2">JCM 6375</strain>
    </source>
</reference>